<evidence type="ECO:0000256" key="1">
    <source>
        <dbReference type="ARBA" id="ARBA00008694"/>
    </source>
</evidence>
<evidence type="ECO:0000313" key="5">
    <source>
        <dbReference type="EMBL" id="CAB4656819.1"/>
    </source>
</evidence>
<dbReference type="InterPro" id="IPR016181">
    <property type="entry name" value="Acyl_CoA_acyltransferase"/>
</dbReference>
<accession>A0A6J6L8Q1</accession>
<keyword evidence="2" id="KW-0808">Transferase</keyword>
<dbReference type="PANTHER" id="PTHR10545">
    <property type="entry name" value="DIAMINE N-ACETYLTRANSFERASE"/>
    <property type="match status" value="1"/>
</dbReference>
<evidence type="ECO:0000259" key="4">
    <source>
        <dbReference type="PROSITE" id="PS51186"/>
    </source>
</evidence>
<dbReference type="FunFam" id="3.40.630.30:FF:000064">
    <property type="entry name" value="GNAT family acetyltransferase"/>
    <property type="match status" value="1"/>
</dbReference>
<dbReference type="EMBL" id="CAEZWT010000003">
    <property type="protein sequence ID" value="CAB4656819.1"/>
    <property type="molecule type" value="Genomic_DNA"/>
</dbReference>
<feature type="domain" description="N-acetyltransferase" evidence="4">
    <location>
        <begin position="1"/>
        <end position="156"/>
    </location>
</feature>
<dbReference type="CDD" id="cd04301">
    <property type="entry name" value="NAT_SF"/>
    <property type="match status" value="1"/>
</dbReference>
<evidence type="ECO:0000313" key="7">
    <source>
        <dbReference type="EMBL" id="CAB4912343.1"/>
    </source>
</evidence>
<dbReference type="InterPro" id="IPR051016">
    <property type="entry name" value="Diverse_Substrate_AcTransf"/>
</dbReference>
<dbReference type="EMBL" id="CAFBLE010000002">
    <property type="protein sequence ID" value="CAB4858818.1"/>
    <property type="molecule type" value="Genomic_DNA"/>
</dbReference>
<gene>
    <name evidence="5" type="ORF">UFOPK2289_00173</name>
    <name evidence="6" type="ORF">UFOPK3346_00349</name>
    <name evidence="7" type="ORF">UFOPK3670_00121</name>
    <name evidence="8" type="ORF">UFOPK4308_00376</name>
</gene>
<dbReference type="GO" id="GO:0008080">
    <property type="term" value="F:N-acetyltransferase activity"/>
    <property type="evidence" value="ECO:0007669"/>
    <property type="project" value="UniProtKB-ARBA"/>
</dbReference>
<organism evidence="5">
    <name type="scientific">freshwater metagenome</name>
    <dbReference type="NCBI Taxonomy" id="449393"/>
    <lineage>
        <taxon>unclassified sequences</taxon>
        <taxon>metagenomes</taxon>
        <taxon>ecological metagenomes</taxon>
    </lineage>
</organism>
<dbReference type="AlphaFoldDB" id="A0A6J6L8Q1"/>
<dbReference type="Gene3D" id="3.40.630.30">
    <property type="match status" value="1"/>
</dbReference>
<proteinExistence type="inferred from homology"/>
<dbReference type="PANTHER" id="PTHR10545:SF29">
    <property type="entry name" value="GH14572P-RELATED"/>
    <property type="match status" value="1"/>
</dbReference>
<dbReference type="PROSITE" id="PS51186">
    <property type="entry name" value="GNAT"/>
    <property type="match status" value="1"/>
</dbReference>
<evidence type="ECO:0000313" key="6">
    <source>
        <dbReference type="EMBL" id="CAB4858818.1"/>
    </source>
</evidence>
<evidence type="ECO:0000256" key="3">
    <source>
        <dbReference type="ARBA" id="ARBA00023315"/>
    </source>
</evidence>
<dbReference type="EMBL" id="CAFBQL010000002">
    <property type="protein sequence ID" value="CAB5054910.1"/>
    <property type="molecule type" value="Genomic_DNA"/>
</dbReference>
<evidence type="ECO:0000256" key="2">
    <source>
        <dbReference type="ARBA" id="ARBA00022679"/>
    </source>
</evidence>
<reference evidence="5" key="1">
    <citation type="submission" date="2020-05" db="EMBL/GenBank/DDBJ databases">
        <authorList>
            <person name="Chiriac C."/>
            <person name="Salcher M."/>
            <person name="Ghai R."/>
            <person name="Kavagutti S V."/>
        </authorList>
    </citation>
    <scope>NUCLEOTIDE SEQUENCE</scope>
</reference>
<protein>
    <submittedName>
        <fullName evidence="5">Unannotated protein</fullName>
    </submittedName>
</protein>
<dbReference type="Pfam" id="PF00583">
    <property type="entry name" value="Acetyltransf_1"/>
    <property type="match status" value="1"/>
</dbReference>
<dbReference type="InterPro" id="IPR000182">
    <property type="entry name" value="GNAT_dom"/>
</dbReference>
<comment type="similarity">
    <text evidence="1">Belongs to the acetyltransferase family.</text>
</comment>
<sequence>MIIREARLGDASKILQLIHGLADYEKAPEQVVATVEKIEESLFCDAPVAFCLLAEIEDEIVGFAIWFKNYSTWLGEPGIYLEDLYVDSAYRAQGIGTALMKHLAQMCVHLGYRRFQWWVLDWNKPAIDFYQSIGAEPMDEWTVFRLSGNALAEFAKS</sequence>
<keyword evidence="3" id="KW-0012">Acyltransferase</keyword>
<name>A0A6J6L8Q1_9ZZZZ</name>
<evidence type="ECO:0000313" key="8">
    <source>
        <dbReference type="EMBL" id="CAB5054910.1"/>
    </source>
</evidence>
<dbReference type="SUPFAM" id="SSF55729">
    <property type="entry name" value="Acyl-CoA N-acyltransferases (Nat)"/>
    <property type="match status" value="1"/>
</dbReference>
<dbReference type="EMBL" id="CAFBMV010000001">
    <property type="protein sequence ID" value="CAB4912343.1"/>
    <property type="molecule type" value="Genomic_DNA"/>
</dbReference>